<accession>A0A557S0F8</accession>
<dbReference type="AlphaFoldDB" id="A0A557S0F8"/>
<keyword evidence="3" id="KW-1185">Reference proteome</keyword>
<evidence type="ECO:0000313" key="3">
    <source>
        <dbReference type="Proteomes" id="UP000316649"/>
    </source>
</evidence>
<dbReference type="Proteomes" id="UP000316649">
    <property type="component" value="Unassembled WGS sequence"/>
</dbReference>
<sequence>MPTLNQIIDNSQTDWDGFPDSLNGERFLGFGSDGLSSDPKDGYLTELVMPQKSLVDIKASKLEEMLDACEAQIRAGFISNALGDDHLYDTAKDSDQLNLIAAGLGGIDIPFTCTKLSDGVKAQRLHTAVQITQVYTAASAEKVRLLGVMDSLRTAISTAVSVVDVEAITWTG</sequence>
<proteinExistence type="predicted"/>
<dbReference type="InterPro" id="IPR025484">
    <property type="entry name" value="DUF4376"/>
</dbReference>
<dbReference type="Pfam" id="PF14301">
    <property type="entry name" value="DUF4376"/>
    <property type="match status" value="1"/>
</dbReference>
<name>A0A557S0F8_9GAMM</name>
<protein>
    <recommendedName>
        <fullName evidence="1">DUF4376 domain-containing protein</fullName>
    </recommendedName>
</protein>
<feature type="domain" description="DUF4376" evidence="1">
    <location>
        <begin position="57"/>
        <end position="161"/>
    </location>
</feature>
<gene>
    <name evidence="2" type="ORF">FHP88_15795</name>
</gene>
<evidence type="ECO:0000259" key="1">
    <source>
        <dbReference type="Pfam" id="PF14301"/>
    </source>
</evidence>
<dbReference type="OrthoDB" id="5326111at2"/>
<reference evidence="2 3" key="1">
    <citation type="submission" date="2019-07" db="EMBL/GenBank/DDBJ databases">
        <title>The pathways for chlorine oxyanion respiration interact through the shared metabolite chlorate.</title>
        <authorList>
            <person name="Barnum T.P."/>
            <person name="Cheng Y."/>
            <person name="Hill K.A."/>
            <person name="Lucas L.N."/>
            <person name="Carlson H.K."/>
            <person name="Coates J.D."/>
        </authorList>
    </citation>
    <scope>NUCLEOTIDE SEQUENCE [LARGE SCALE GENOMIC DNA]</scope>
    <source>
        <strain evidence="2 3">BK-1</strain>
    </source>
</reference>
<dbReference type="RefSeq" id="WP_144360052.1">
    <property type="nucleotide sequence ID" value="NZ_VMNH01000023.1"/>
</dbReference>
<organism evidence="2 3">
    <name type="scientific">Sedimenticola selenatireducens</name>
    <dbReference type="NCBI Taxonomy" id="191960"/>
    <lineage>
        <taxon>Bacteria</taxon>
        <taxon>Pseudomonadati</taxon>
        <taxon>Pseudomonadota</taxon>
        <taxon>Gammaproteobacteria</taxon>
        <taxon>Chromatiales</taxon>
        <taxon>Sedimenticolaceae</taxon>
        <taxon>Sedimenticola</taxon>
    </lineage>
</organism>
<evidence type="ECO:0000313" key="2">
    <source>
        <dbReference type="EMBL" id="TVO70915.1"/>
    </source>
</evidence>
<comment type="caution">
    <text evidence="2">The sequence shown here is derived from an EMBL/GenBank/DDBJ whole genome shotgun (WGS) entry which is preliminary data.</text>
</comment>
<dbReference type="EMBL" id="VMNH01000023">
    <property type="protein sequence ID" value="TVO70915.1"/>
    <property type="molecule type" value="Genomic_DNA"/>
</dbReference>